<proteinExistence type="predicted"/>
<keyword evidence="2" id="KW-1133">Transmembrane helix</keyword>
<keyword evidence="2" id="KW-0812">Transmembrane</keyword>
<keyword evidence="2" id="KW-0472">Membrane</keyword>
<protein>
    <submittedName>
        <fullName evidence="3">Uncharacterized protein</fullName>
    </submittedName>
</protein>
<dbReference type="AlphaFoldDB" id="A0A9P4WKT8"/>
<dbReference type="Proteomes" id="UP000758155">
    <property type="component" value="Unassembled WGS sequence"/>
</dbReference>
<dbReference type="PANTHER" id="PTHR42029:SF3">
    <property type="entry name" value="AN04G07800"/>
    <property type="match status" value="1"/>
</dbReference>
<gene>
    <name evidence="3" type="ORF">E8E12_004831</name>
</gene>
<name>A0A9P4WKT8_9PLEO</name>
<reference evidence="3" key="1">
    <citation type="submission" date="2019-04" db="EMBL/GenBank/DDBJ databases">
        <title>Sequencing of skin fungus with MAO and IRED activity.</title>
        <authorList>
            <person name="Marsaioli A.J."/>
            <person name="Bonatto J.M.C."/>
            <person name="Reis Junior O."/>
        </authorList>
    </citation>
    <scope>NUCLEOTIDE SEQUENCE</scope>
    <source>
        <strain evidence="3">28M1</strain>
    </source>
</reference>
<dbReference type="EMBL" id="SWKV01000064">
    <property type="protein sequence ID" value="KAF3034803.1"/>
    <property type="molecule type" value="Genomic_DNA"/>
</dbReference>
<sequence>MSPVPDLAKRWVQGEVVPKPTNPGELVLEAWAMGYLVGSLVIMGFITLANMRRGVLLHKLILLELVMGLWQGFYLFFNSPVHAWWLSVSAIFLNASWSLHNVIAWMKIKPFLSKPASYLFIGTVILVQPYWIAEIYANFAYFHGVNTIFLRTRPWEALCRDPWWIITTVYLFWIIKTQYEMGLKEILRISPRFAIMLLAMIMSMIFILLDILCVTRVITFTGLATGINPFWKLAFVFKCLTDSVVLDDFKMALDRLRAFKISRLGSFSADMSDSRNRNTGELVATWEEMEREANALQQVRSPDGDYIHPSNFPFKPRRHRKPKDSIFSNDPIDPNAHMAPEDIVPSVLDDTPMRTLELAHTDMRKPQHQFMDDLDSRTRGMTAEADYAAALREVQRNSRTSVPSSSNSSGRAAPAGPKQS</sequence>
<keyword evidence="4" id="KW-1185">Reference proteome</keyword>
<organism evidence="3 4">
    <name type="scientific">Didymella heteroderae</name>
    <dbReference type="NCBI Taxonomy" id="1769908"/>
    <lineage>
        <taxon>Eukaryota</taxon>
        <taxon>Fungi</taxon>
        <taxon>Dikarya</taxon>
        <taxon>Ascomycota</taxon>
        <taxon>Pezizomycotina</taxon>
        <taxon>Dothideomycetes</taxon>
        <taxon>Pleosporomycetidae</taxon>
        <taxon>Pleosporales</taxon>
        <taxon>Pleosporineae</taxon>
        <taxon>Didymellaceae</taxon>
        <taxon>Didymella</taxon>
    </lineage>
</organism>
<feature type="region of interest" description="Disordered" evidence="1">
    <location>
        <begin position="393"/>
        <end position="420"/>
    </location>
</feature>
<evidence type="ECO:0000256" key="2">
    <source>
        <dbReference type="SAM" id="Phobius"/>
    </source>
</evidence>
<evidence type="ECO:0000313" key="4">
    <source>
        <dbReference type="Proteomes" id="UP000758155"/>
    </source>
</evidence>
<feature type="transmembrane region" description="Helical" evidence="2">
    <location>
        <begin position="60"/>
        <end position="77"/>
    </location>
</feature>
<feature type="transmembrane region" description="Helical" evidence="2">
    <location>
        <begin position="118"/>
        <end position="142"/>
    </location>
</feature>
<evidence type="ECO:0000256" key="1">
    <source>
        <dbReference type="SAM" id="MobiDB-lite"/>
    </source>
</evidence>
<feature type="transmembrane region" description="Helical" evidence="2">
    <location>
        <begin position="30"/>
        <end position="48"/>
    </location>
</feature>
<feature type="transmembrane region" description="Helical" evidence="2">
    <location>
        <begin position="83"/>
        <end position="106"/>
    </location>
</feature>
<accession>A0A9P4WKT8</accession>
<dbReference type="OrthoDB" id="5420247at2759"/>
<evidence type="ECO:0000313" key="3">
    <source>
        <dbReference type="EMBL" id="KAF3034803.1"/>
    </source>
</evidence>
<comment type="caution">
    <text evidence="3">The sequence shown here is derived from an EMBL/GenBank/DDBJ whole genome shotgun (WGS) entry which is preliminary data.</text>
</comment>
<feature type="transmembrane region" description="Helical" evidence="2">
    <location>
        <begin position="162"/>
        <end position="181"/>
    </location>
</feature>
<feature type="compositionally biased region" description="Low complexity" evidence="1">
    <location>
        <begin position="397"/>
        <end position="420"/>
    </location>
</feature>
<feature type="transmembrane region" description="Helical" evidence="2">
    <location>
        <begin position="193"/>
        <end position="212"/>
    </location>
</feature>
<dbReference type="PANTHER" id="PTHR42029">
    <property type="entry name" value="AN04G07800"/>
    <property type="match status" value="1"/>
</dbReference>